<dbReference type="HAMAP" id="MF_00394">
    <property type="entry name" value="NAD_Glyc3P_dehydrog"/>
    <property type="match status" value="1"/>
</dbReference>
<name>A0A382P0H7_9ZZZZ</name>
<proteinExistence type="inferred from homology"/>
<dbReference type="FunFam" id="3.40.50.720:FF:000019">
    <property type="entry name" value="Glycerol-3-phosphate dehydrogenase [NAD(P)+]"/>
    <property type="match status" value="1"/>
</dbReference>
<dbReference type="SUPFAM" id="SSF51735">
    <property type="entry name" value="NAD(P)-binding Rossmann-fold domains"/>
    <property type="match status" value="1"/>
</dbReference>
<dbReference type="GO" id="GO:0005829">
    <property type="term" value="C:cytosol"/>
    <property type="evidence" value="ECO:0007669"/>
    <property type="project" value="TreeGrafter"/>
</dbReference>
<protein>
    <recommendedName>
        <fullName evidence="7">Glycerol-3-phosphate dehydrogenase NAD-dependent N-terminal domain-containing protein</fullName>
    </recommendedName>
</protein>
<dbReference type="AlphaFoldDB" id="A0A382P0H7"/>
<dbReference type="SUPFAM" id="SSF48179">
    <property type="entry name" value="6-phosphogluconate dehydrogenase C-terminal domain-like"/>
    <property type="match status" value="1"/>
</dbReference>
<dbReference type="InterPro" id="IPR006109">
    <property type="entry name" value="G3P_DH_NAD-dep_C"/>
</dbReference>
<dbReference type="Pfam" id="PF07479">
    <property type="entry name" value="NAD_Gly3P_dh_C"/>
    <property type="match status" value="1"/>
</dbReference>
<keyword evidence="2" id="KW-0560">Oxidoreductase</keyword>
<dbReference type="InterPro" id="IPR011128">
    <property type="entry name" value="G3P_DH_NAD-dep_N"/>
</dbReference>
<evidence type="ECO:0000256" key="3">
    <source>
        <dbReference type="ARBA" id="ARBA00023027"/>
    </source>
</evidence>
<dbReference type="InterPro" id="IPR036291">
    <property type="entry name" value="NAD(P)-bd_dom_sf"/>
</dbReference>
<evidence type="ECO:0000256" key="2">
    <source>
        <dbReference type="ARBA" id="ARBA00023002"/>
    </source>
</evidence>
<evidence type="ECO:0000256" key="1">
    <source>
        <dbReference type="ARBA" id="ARBA00011009"/>
    </source>
</evidence>
<dbReference type="Gene3D" id="1.10.1040.10">
    <property type="entry name" value="N-(1-d-carboxylethyl)-l-norvaline Dehydrogenase, domain 2"/>
    <property type="match status" value="1"/>
</dbReference>
<reference evidence="6" key="1">
    <citation type="submission" date="2018-05" db="EMBL/GenBank/DDBJ databases">
        <authorList>
            <person name="Lanie J.A."/>
            <person name="Ng W.-L."/>
            <person name="Kazmierczak K.M."/>
            <person name="Andrzejewski T.M."/>
            <person name="Davidsen T.M."/>
            <person name="Wayne K.J."/>
            <person name="Tettelin H."/>
            <person name="Glass J.I."/>
            <person name="Rusch D."/>
            <person name="Podicherti R."/>
            <person name="Tsui H.-C.T."/>
            <person name="Winkler M.E."/>
        </authorList>
    </citation>
    <scope>NUCLEOTIDE SEQUENCE</scope>
</reference>
<dbReference type="InterPro" id="IPR013328">
    <property type="entry name" value="6PGD_dom2"/>
</dbReference>
<dbReference type="NCBIfam" id="NF000940">
    <property type="entry name" value="PRK00094.1-2"/>
    <property type="match status" value="1"/>
</dbReference>
<evidence type="ECO:0000259" key="4">
    <source>
        <dbReference type="Pfam" id="PF01210"/>
    </source>
</evidence>
<dbReference type="InterPro" id="IPR006168">
    <property type="entry name" value="G3P_DH_NAD-dep"/>
</dbReference>
<dbReference type="PANTHER" id="PTHR11728:SF1">
    <property type="entry name" value="GLYCEROL-3-PHOSPHATE DEHYDROGENASE [NAD(+)] 2, CHLOROPLASTIC"/>
    <property type="match status" value="1"/>
</dbReference>
<dbReference type="Gene3D" id="3.40.50.720">
    <property type="entry name" value="NAD(P)-binding Rossmann-like Domain"/>
    <property type="match status" value="1"/>
</dbReference>
<dbReference type="PIRSF" id="PIRSF000114">
    <property type="entry name" value="Glycerol-3-P_dh"/>
    <property type="match status" value="1"/>
</dbReference>
<dbReference type="PANTHER" id="PTHR11728">
    <property type="entry name" value="GLYCEROL-3-PHOSPHATE DEHYDROGENASE"/>
    <property type="match status" value="1"/>
</dbReference>
<evidence type="ECO:0000313" key="6">
    <source>
        <dbReference type="EMBL" id="SVC66257.1"/>
    </source>
</evidence>
<keyword evidence="3" id="KW-0520">NAD</keyword>
<dbReference type="Pfam" id="PF01210">
    <property type="entry name" value="NAD_Gly3P_dh_N"/>
    <property type="match status" value="1"/>
</dbReference>
<feature type="domain" description="Glycerol-3-phosphate dehydrogenase NAD-dependent N-terminal" evidence="4">
    <location>
        <begin position="9"/>
        <end position="163"/>
    </location>
</feature>
<evidence type="ECO:0000259" key="5">
    <source>
        <dbReference type="Pfam" id="PF07479"/>
    </source>
</evidence>
<dbReference type="FunFam" id="1.10.1040.10:FF:000001">
    <property type="entry name" value="Glycerol-3-phosphate dehydrogenase [NAD(P)+]"/>
    <property type="match status" value="1"/>
</dbReference>
<comment type="similarity">
    <text evidence="1">Belongs to the NAD-dependent glycerol-3-phosphate dehydrogenase family.</text>
</comment>
<dbReference type="GO" id="GO:0005975">
    <property type="term" value="P:carbohydrate metabolic process"/>
    <property type="evidence" value="ECO:0007669"/>
    <property type="project" value="InterPro"/>
</dbReference>
<dbReference type="NCBIfam" id="NF000942">
    <property type="entry name" value="PRK00094.1-4"/>
    <property type="match status" value="1"/>
</dbReference>
<dbReference type="PROSITE" id="PS00957">
    <property type="entry name" value="NAD_G3PDH"/>
    <property type="match status" value="1"/>
</dbReference>
<dbReference type="InterPro" id="IPR008927">
    <property type="entry name" value="6-PGluconate_DH-like_C_sf"/>
</dbReference>
<organism evidence="6">
    <name type="scientific">marine metagenome</name>
    <dbReference type="NCBI Taxonomy" id="408172"/>
    <lineage>
        <taxon>unclassified sequences</taxon>
        <taxon>metagenomes</taxon>
        <taxon>ecological metagenomes</taxon>
    </lineage>
</organism>
<feature type="non-terminal residue" evidence="6">
    <location>
        <position position="1"/>
    </location>
</feature>
<dbReference type="GO" id="GO:0046168">
    <property type="term" value="P:glycerol-3-phosphate catabolic process"/>
    <property type="evidence" value="ECO:0007669"/>
    <property type="project" value="InterPro"/>
</dbReference>
<feature type="domain" description="Glycerol-3-phosphate dehydrogenase NAD-dependent C-terminal" evidence="5">
    <location>
        <begin position="183"/>
        <end position="324"/>
    </location>
</feature>
<dbReference type="PRINTS" id="PR00077">
    <property type="entry name" value="GPDHDRGNASE"/>
</dbReference>
<gene>
    <name evidence="6" type="ORF">METZ01_LOCUS319111</name>
</gene>
<dbReference type="GO" id="GO:0051287">
    <property type="term" value="F:NAD binding"/>
    <property type="evidence" value="ECO:0007669"/>
    <property type="project" value="InterPro"/>
</dbReference>
<accession>A0A382P0H7</accession>
<evidence type="ECO:0008006" key="7">
    <source>
        <dbReference type="Google" id="ProtNLM"/>
    </source>
</evidence>
<dbReference type="GO" id="GO:0047952">
    <property type="term" value="F:glycerol-3-phosphate dehydrogenase [NAD(P)+] activity"/>
    <property type="evidence" value="ECO:0007669"/>
    <property type="project" value="TreeGrafter"/>
</dbReference>
<feature type="non-terminal residue" evidence="6">
    <location>
        <position position="331"/>
    </location>
</feature>
<dbReference type="EMBL" id="UINC01103688">
    <property type="protein sequence ID" value="SVC66257.1"/>
    <property type="molecule type" value="Genomic_DNA"/>
</dbReference>
<sequence length="331" mass="35727">VSKRNQLKKIAVLGAGSWGGTIAEHLAQQGHNVTVWHRNEEELKQMSEKRTHPFLDDLQFSHSIRFVESMNDLKQPELVVLGIPSHGVRDVMNSLPNLLQDSVYVNLAKGIENDSLKRMSEIVMECGGIDGKNVVTLSGPSHAEEVAKGLPTTLVAGSSDPEIASMVQQVFSSNTLRIYINSDIIGVELGGSVKNVIALAAGVCDGIGFGDNTKAALITRGIVEITRLGISIGGKAETFAGLSGIGDLIATCLSRHSRNRYVGEQIGRGRSLEEILDEMTMVAEGVKTSSSVKVLSEKKSVEMPICDAVYESLYEGLDPKEAVNRLMTREL</sequence>